<keyword evidence="1" id="KW-0472">Membrane</keyword>
<keyword evidence="1" id="KW-1133">Transmembrane helix</keyword>
<dbReference type="EMBL" id="VLNT01000015">
    <property type="protein sequence ID" value="TSD58205.1"/>
    <property type="molecule type" value="Genomic_DNA"/>
</dbReference>
<keyword evidence="4" id="KW-1185">Reference proteome</keyword>
<proteinExistence type="predicted"/>
<dbReference type="AlphaFoldDB" id="A0A554RVX6"/>
<feature type="domain" description="TadE-like" evidence="2">
    <location>
        <begin position="6"/>
        <end position="48"/>
    </location>
</feature>
<dbReference type="RefSeq" id="WP_143914357.1">
    <property type="nucleotide sequence ID" value="NZ_VLNT01000015.1"/>
</dbReference>
<evidence type="ECO:0000313" key="3">
    <source>
        <dbReference type="EMBL" id="TSD58205.1"/>
    </source>
</evidence>
<protein>
    <submittedName>
        <fullName evidence="3">Pilus assembly protein</fullName>
    </submittedName>
</protein>
<name>A0A554RVX6_9ACTN</name>
<feature type="transmembrane region" description="Helical" evidence="1">
    <location>
        <begin position="12"/>
        <end position="31"/>
    </location>
</feature>
<evidence type="ECO:0000259" key="2">
    <source>
        <dbReference type="Pfam" id="PF07811"/>
    </source>
</evidence>
<sequence length="125" mass="12550">MTRERGAAVPEFVLALALVLPIAIGIVQLALVAHVRSTLTAAAAEGARAGAPLGASVADAEQSARRLADTTLAARFAEDIAATRTTLDGLPVVEVTMRAEVPPLGVAGPGVPVTVTGHAVIQGEP</sequence>
<gene>
    <name evidence="3" type="ORF">FNM00_14985</name>
</gene>
<dbReference type="Pfam" id="PF07811">
    <property type="entry name" value="TadE"/>
    <property type="match status" value="1"/>
</dbReference>
<reference evidence="3 4" key="1">
    <citation type="submission" date="2019-07" db="EMBL/GenBank/DDBJ databases">
        <authorList>
            <person name="Zhao L.H."/>
        </authorList>
    </citation>
    <scope>NUCLEOTIDE SEQUENCE [LARGE SCALE GENOMIC DNA]</scope>
    <source>
        <strain evidence="3 4">Co35</strain>
    </source>
</reference>
<dbReference type="Proteomes" id="UP000316988">
    <property type="component" value="Unassembled WGS sequence"/>
</dbReference>
<organism evidence="3 4">
    <name type="scientific">Aeromicrobium piscarium</name>
    <dbReference type="NCBI Taxonomy" id="2590901"/>
    <lineage>
        <taxon>Bacteria</taxon>
        <taxon>Bacillati</taxon>
        <taxon>Actinomycetota</taxon>
        <taxon>Actinomycetes</taxon>
        <taxon>Propionibacteriales</taxon>
        <taxon>Nocardioidaceae</taxon>
        <taxon>Aeromicrobium</taxon>
    </lineage>
</organism>
<dbReference type="InterPro" id="IPR012495">
    <property type="entry name" value="TadE-like_dom"/>
</dbReference>
<keyword evidence="1" id="KW-0812">Transmembrane</keyword>
<evidence type="ECO:0000256" key="1">
    <source>
        <dbReference type="SAM" id="Phobius"/>
    </source>
</evidence>
<evidence type="ECO:0000313" key="4">
    <source>
        <dbReference type="Proteomes" id="UP000316988"/>
    </source>
</evidence>
<accession>A0A554RVX6</accession>
<comment type="caution">
    <text evidence="3">The sequence shown here is derived from an EMBL/GenBank/DDBJ whole genome shotgun (WGS) entry which is preliminary data.</text>
</comment>